<dbReference type="InterPro" id="IPR023393">
    <property type="entry name" value="START-like_dom_sf"/>
</dbReference>
<feature type="region of interest" description="Disordered" evidence="1">
    <location>
        <begin position="332"/>
        <end position="389"/>
    </location>
</feature>
<accession>A0A836G5L7</accession>
<dbReference type="InterPro" id="IPR051213">
    <property type="entry name" value="START_lipid_transfer"/>
</dbReference>
<reference evidence="2 3" key="1">
    <citation type="submission" date="2021-02" db="EMBL/GenBank/DDBJ databases">
        <title>Leishmania (Mundinia) enrietti genome sequencing and assembly.</title>
        <authorList>
            <person name="Almutairi H."/>
            <person name="Gatherer D."/>
        </authorList>
    </citation>
    <scope>NUCLEOTIDE SEQUENCE [LARGE SCALE GENOMIC DNA]</scope>
    <source>
        <strain evidence="2">CUR178</strain>
    </source>
</reference>
<dbReference type="SUPFAM" id="SSF55961">
    <property type="entry name" value="Bet v1-like"/>
    <property type="match status" value="1"/>
</dbReference>
<dbReference type="KEGG" id="lenr:94167825"/>
<feature type="compositionally biased region" description="Polar residues" evidence="1">
    <location>
        <begin position="289"/>
        <end position="304"/>
    </location>
</feature>
<feature type="compositionally biased region" description="Polar residues" evidence="1">
    <location>
        <begin position="337"/>
        <end position="348"/>
    </location>
</feature>
<evidence type="ECO:0000313" key="3">
    <source>
        <dbReference type="Proteomes" id="UP000674179"/>
    </source>
</evidence>
<dbReference type="RefSeq" id="XP_067688418.1">
    <property type="nucleotide sequence ID" value="XM_067832315.1"/>
</dbReference>
<proteinExistence type="predicted"/>
<evidence type="ECO:0000256" key="1">
    <source>
        <dbReference type="SAM" id="MobiDB-lite"/>
    </source>
</evidence>
<keyword evidence="3" id="KW-1185">Reference proteome</keyword>
<dbReference type="OrthoDB" id="273321at2759"/>
<dbReference type="EMBL" id="JAFHKP010000036">
    <property type="protein sequence ID" value="KAG5465819.1"/>
    <property type="molecule type" value="Genomic_DNA"/>
</dbReference>
<dbReference type="AlphaFoldDB" id="A0A836G5L7"/>
<dbReference type="GeneID" id="94167825"/>
<dbReference type="Proteomes" id="UP000674179">
    <property type="component" value="Chromosome 36"/>
</dbReference>
<feature type="region of interest" description="Disordered" evidence="1">
    <location>
        <begin position="282"/>
        <end position="315"/>
    </location>
</feature>
<sequence>MLTSSDGDLLAAVPVLKPLLALAEISPLSWKQLSSRDGYTVSEIPPMPTLGLPIKCYRTQFVVNADLACFQRVLNDEACIRECDPNLKDLRTLERRARTSLLYTAYASPSPRLIAPRDFCVRCASVFTTLQQLMRVLADTGEGSDQLFNSSLTPNACCWAWQGCEGTPDPSQTLYLQSSMTALESDCVAVPTLLNTGRFVRGSVYCFGYVAFADPSIQGKLRVTNYCCVDPAGRLPKWLVAAAVDENTKKLRKIAALVEANAAATPAAAQIFTCPSALSAQSSSAEQQGEPQLSAASNPSGSSDEANEKGVLTPPPAEVHCREAELLAVPKAGGPSASETYPPTQADGNTHPFMPPASASFSSAPPSETREGTPAYHDTATSTPPRPTDAAANVTRKVELLSLLARANGWRTRRETGEVQYAELHALPEPLRSTDALCVAMRVSTSVRCNIDTFAAVLRDPVLFPEIDPELVRVVSASTSPGGPGRAVSQELNTPGHGARSAATASRHAPLLLSGTRRNATVDQVRHYQFDASDSFRYPWDMVLHCSDVELTQLEGGRYGFHTPEVPAATYVWAAEENTTLFYRGAHPDSYHRHMQVRVFGITAVAVPRCADTVRVSQYMLFDAGVSVPPIRQNRWQLSFQKKSPKKEFLPCVSSWMETRMKRLRRLCEEQQRRLNRSAMVALDKMPLLQFVYQVHCADGDCLLDSPETALHGDVLALSIPWAGGGSRQQLRAGGVSGEPPLLVLSTVFPCSLAQLRDYMLFNPPRCRYALESGIDAYEELPSPPGFTTVRVEYGAASATFPRVRLTLLEAFGEVGGANASSPTLVLSRAGVGGDVGTASEELDTIDECSGVLRSGADDCVEDGQVFCYGWVASKLEGNASQTGANGWWKARERPNRGRMAVSPELRRMLPTSEGNCEDPAVLSPECIKVTQYLSVGLPLSRQVYLDANGLPHGCIAEQAAFLQRFRDAVCSWDLNEGTSSR</sequence>
<organism evidence="2 3">
    <name type="scientific">Leishmania enriettii</name>
    <dbReference type="NCBI Taxonomy" id="5663"/>
    <lineage>
        <taxon>Eukaryota</taxon>
        <taxon>Discoba</taxon>
        <taxon>Euglenozoa</taxon>
        <taxon>Kinetoplastea</taxon>
        <taxon>Metakinetoplastina</taxon>
        <taxon>Trypanosomatida</taxon>
        <taxon>Trypanosomatidae</taxon>
        <taxon>Leishmaniinae</taxon>
        <taxon>Leishmania</taxon>
    </lineage>
</organism>
<dbReference type="Gene3D" id="3.30.530.20">
    <property type="match status" value="1"/>
</dbReference>
<dbReference type="PANTHER" id="PTHR19308">
    <property type="entry name" value="PHOSPHATIDYLCHOLINE TRANSFER PROTEIN"/>
    <property type="match status" value="1"/>
</dbReference>
<dbReference type="PANTHER" id="PTHR19308:SF51">
    <property type="entry name" value="START DOMAIN-CONTAINING PROTEIN"/>
    <property type="match status" value="1"/>
</dbReference>
<protein>
    <recommendedName>
        <fullName evidence="4">START domain-containing protein</fullName>
    </recommendedName>
</protein>
<feature type="region of interest" description="Disordered" evidence="1">
    <location>
        <begin position="478"/>
        <end position="506"/>
    </location>
</feature>
<comment type="caution">
    <text evidence="2">The sequence shown here is derived from an EMBL/GenBank/DDBJ whole genome shotgun (WGS) entry which is preliminary data.</text>
</comment>
<evidence type="ECO:0008006" key="4">
    <source>
        <dbReference type="Google" id="ProtNLM"/>
    </source>
</evidence>
<evidence type="ECO:0000313" key="2">
    <source>
        <dbReference type="EMBL" id="KAG5465819.1"/>
    </source>
</evidence>
<gene>
    <name evidence="2" type="ORF">CUR178_00533</name>
</gene>
<feature type="compositionally biased region" description="Low complexity" evidence="1">
    <location>
        <begin position="356"/>
        <end position="367"/>
    </location>
</feature>
<name>A0A836G5L7_LEIEN</name>